<dbReference type="InterPro" id="IPR004360">
    <property type="entry name" value="Glyas_Fos-R_dOase_dom"/>
</dbReference>
<organism evidence="2 3">
    <name type="scientific">Reinekea marina</name>
    <dbReference type="NCBI Taxonomy" id="1310421"/>
    <lineage>
        <taxon>Bacteria</taxon>
        <taxon>Pseudomonadati</taxon>
        <taxon>Pseudomonadota</taxon>
        <taxon>Gammaproteobacteria</taxon>
        <taxon>Oceanospirillales</taxon>
        <taxon>Saccharospirillaceae</taxon>
        <taxon>Reinekea</taxon>
    </lineage>
</organism>
<comment type="caution">
    <text evidence="2">The sequence shown here is derived from an EMBL/GenBank/DDBJ whole genome shotgun (WGS) entry which is preliminary data.</text>
</comment>
<proteinExistence type="predicted"/>
<keyword evidence="3" id="KW-1185">Reference proteome</keyword>
<dbReference type="EMBL" id="JBHRYN010000062">
    <property type="protein sequence ID" value="MFC3702982.1"/>
    <property type="molecule type" value="Genomic_DNA"/>
</dbReference>
<protein>
    <submittedName>
        <fullName evidence="2">VOC family protein</fullName>
    </submittedName>
</protein>
<dbReference type="InterPro" id="IPR029068">
    <property type="entry name" value="Glyas_Bleomycin-R_OHBP_Dase"/>
</dbReference>
<dbReference type="RefSeq" id="WP_290282316.1">
    <property type="nucleotide sequence ID" value="NZ_JAUFQI010000001.1"/>
</dbReference>
<evidence type="ECO:0000259" key="1">
    <source>
        <dbReference type="Pfam" id="PF00903"/>
    </source>
</evidence>
<evidence type="ECO:0000313" key="2">
    <source>
        <dbReference type="EMBL" id="MFC3702982.1"/>
    </source>
</evidence>
<accession>A0ABV7WVI5</accession>
<feature type="domain" description="Glyoxalase/fosfomycin resistance/dioxygenase" evidence="1">
    <location>
        <begin position="8"/>
        <end position="108"/>
    </location>
</feature>
<dbReference type="Pfam" id="PF00903">
    <property type="entry name" value="Glyoxalase"/>
    <property type="match status" value="1"/>
</dbReference>
<reference evidence="3" key="1">
    <citation type="journal article" date="2019" name="Int. J. Syst. Evol. Microbiol.">
        <title>The Global Catalogue of Microorganisms (GCM) 10K type strain sequencing project: providing services to taxonomists for standard genome sequencing and annotation.</title>
        <authorList>
            <consortium name="The Broad Institute Genomics Platform"/>
            <consortium name="The Broad Institute Genome Sequencing Center for Infectious Disease"/>
            <person name="Wu L."/>
            <person name="Ma J."/>
        </authorList>
    </citation>
    <scope>NUCLEOTIDE SEQUENCE [LARGE SCALE GENOMIC DNA]</scope>
    <source>
        <strain evidence="3">CECT 8288</strain>
    </source>
</reference>
<dbReference type="SUPFAM" id="SSF54593">
    <property type="entry name" value="Glyoxalase/Bleomycin resistance protein/Dihydroxybiphenyl dioxygenase"/>
    <property type="match status" value="1"/>
</dbReference>
<name>A0ABV7WVI5_9GAMM</name>
<gene>
    <name evidence="2" type="ORF">ACFOND_15215</name>
</gene>
<dbReference type="Gene3D" id="3.10.180.10">
    <property type="entry name" value="2,3-Dihydroxybiphenyl 1,2-Dioxygenase, domain 1"/>
    <property type="match status" value="1"/>
</dbReference>
<dbReference type="Proteomes" id="UP001595710">
    <property type="component" value="Unassembled WGS sequence"/>
</dbReference>
<evidence type="ECO:0000313" key="3">
    <source>
        <dbReference type="Proteomes" id="UP001595710"/>
    </source>
</evidence>
<sequence>MKPIANLIHVEDLKLGLDWYQKAFPDAIVRTIDDFTFLEVNGFALELVLADEKVGSGKSGSVTYWLVESLEYEMERFKSIGSIIYRGPMEIEANQWMCQVTDPFGNLIGLRGPF</sequence>